<comment type="similarity">
    <text evidence="2">Belongs to the bacterial solute-binding protein 5 family.</text>
</comment>
<keyword evidence="4" id="KW-0732">Signal</keyword>
<dbReference type="Proteomes" id="UP001069802">
    <property type="component" value="Unassembled WGS sequence"/>
</dbReference>
<dbReference type="InterPro" id="IPR039424">
    <property type="entry name" value="SBP_5"/>
</dbReference>
<dbReference type="RefSeq" id="WP_269421576.1">
    <property type="nucleotide sequence ID" value="NZ_JAPWGY010000001.1"/>
</dbReference>
<name>A0ABT4LE44_9PROT</name>
<evidence type="ECO:0000256" key="3">
    <source>
        <dbReference type="ARBA" id="ARBA00022448"/>
    </source>
</evidence>
<feature type="domain" description="Solute-binding protein family 5" evidence="5">
    <location>
        <begin position="76"/>
        <end position="448"/>
    </location>
</feature>
<organism evidence="6 7">
    <name type="scientific">Kiloniella laminariae</name>
    <dbReference type="NCBI Taxonomy" id="454162"/>
    <lineage>
        <taxon>Bacteria</taxon>
        <taxon>Pseudomonadati</taxon>
        <taxon>Pseudomonadota</taxon>
        <taxon>Alphaproteobacteria</taxon>
        <taxon>Rhodospirillales</taxon>
        <taxon>Kiloniellaceae</taxon>
        <taxon>Kiloniella</taxon>
    </lineage>
</organism>
<comment type="subcellular location">
    <subcellularLocation>
        <location evidence="1">Periplasm</location>
    </subcellularLocation>
</comment>
<dbReference type="PANTHER" id="PTHR30290">
    <property type="entry name" value="PERIPLASMIC BINDING COMPONENT OF ABC TRANSPORTER"/>
    <property type="match status" value="1"/>
</dbReference>
<evidence type="ECO:0000256" key="2">
    <source>
        <dbReference type="ARBA" id="ARBA00005695"/>
    </source>
</evidence>
<dbReference type="Gene3D" id="3.10.105.10">
    <property type="entry name" value="Dipeptide-binding Protein, Domain 3"/>
    <property type="match status" value="1"/>
</dbReference>
<evidence type="ECO:0000313" key="6">
    <source>
        <dbReference type="EMBL" id="MCZ4279368.1"/>
    </source>
</evidence>
<dbReference type="PIRSF" id="PIRSF002741">
    <property type="entry name" value="MppA"/>
    <property type="match status" value="1"/>
</dbReference>
<dbReference type="Gene3D" id="3.40.190.10">
    <property type="entry name" value="Periplasmic binding protein-like II"/>
    <property type="match status" value="1"/>
</dbReference>
<keyword evidence="3" id="KW-0813">Transport</keyword>
<sequence length="535" mass="60362">MKKYPHYKAGKALLIFLVLVLFFSGRGSILAAENTFRWAYQGDIQSLDPHVLNESFTLGFLSNVYEGLVRRDHDLKIEPALAESWEQLEPTRWRFYLRQNVVFHNGNPFTASDVVFTFERALHKDANAKSYIPQGLKVEVIDDFTIDFITATPNPILFHEWPNLLIMDREWSEANGAEIPASVAEGRTGFASAHANGTGAFRLLSRVEGGAAELEVNKLWWDTKKHNLDRVIFSPIGKDATRVAALISGEMDLIYPVPLQDIAAIEALEETRIVAGPEVRTMFLGMDQMRDELLYSNVKGKNPFADRRVREAFYRAIDVELLNKKVLYGIGTPAATMISPLLFAPAGQMRRLDYDPDKARVLLRDAGYEKGFELELLCPNDRYLKDEELCLAVAAFLAKVGITAKVEAIPKSQFFKRLLGQDTSFYFLGWTPGSLDSYNVIQNVMGSPDKELKRGGFNFGGYSNSRIDDLSEKILVEIDQDRRDELITQAYQILAEDVGYIPLHQQGVVWGVRRGVEVRSRADDSLMLYTITKGD</sequence>
<evidence type="ECO:0000256" key="1">
    <source>
        <dbReference type="ARBA" id="ARBA00004418"/>
    </source>
</evidence>
<dbReference type="PANTHER" id="PTHR30290:SF9">
    <property type="entry name" value="OLIGOPEPTIDE-BINDING PROTEIN APPA"/>
    <property type="match status" value="1"/>
</dbReference>
<dbReference type="InterPro" id="IPR000914">
    <property type="entry name" value="SBP_5_dom"/>
</dbReference>
<dbReference type="SUPFAM" id="SSF53850">
    <property type="entry name" value="Periplasmic binding protein-like II"/>
    <property type="match status" value="1"/>
</dbReference>
<evidence type="ECO:0000259" key="5">
    <source>
        <dbReference type="Pfam" id="PF00496"/>
    </source>
</evidence>
<dbReference type="Pfam" id="PF00496">
    <property type="entry name" value="SBP_bac_5"/>
    <property type="match status" value="1"/>
</dbReference>
<dbReference type="CDD" id="cd08498">
    <property type="entry name" value="PBP2_NikA_DppA_OppA_like_2"/>
    <property type="match status" value="1"/>
</dbReference>
<evidence type="ECO:0000256" key="4">
    <source>
        <dbReference type="ARBA" id="ARBA00022729"/>
    </source>
</evidence>
<dbReference type="EMBL" id="JAPWGY010000001">
    <property type="protein sequence ID" value="MCZ4279368.1"/>
    <property type="molecule type" value="Genomic_DNA"/>
</dbReference>
<proteinExistence type="inferred from homology"/>
<keyword evidence="7" id="KW-1185">Reference proteome</keyword>
<reference evidence="6" key="1">
    <citation type="submission" date="2022-12" db="EMBL/GenBank/DDBJ databases">
        <title>Bacterial isolates from different developmental stages of Nematostella vectensis.</title>
        <authorList>
            <person name="Fraune S."/>
        </authorList>
    </citation>
    <scope>NUCLEOTIDE SEQUENCE</scope>
    <source>
        <strain evidence="6">G21630-S1</strain>
    </source>
</reference>
<protein>
    <submittedName>
        <fullName evidence="6">ABC transporter substrate-binding protein</fullName>
    </submittedName>
</protein>
<accession>A0ABT4LE44</accession>
<gene>
    <name evidence="6" type="ORF">O4H49_01180</name>
</gene>
<dbReference type="InterPro" id="IPR030678">
    <property type="entry name" value="Peptide/Ni-bd"/>
</dbReference>
<comment type="caution">
    <text evidence="6">The sequence shown here is derived from an EMBL/GenBank/DDBJ whole genome shotgun (WGS) entry which is preliminary data.</text>
</comment>
<evidence type="ECO:0000313" key="7">
    <source>
        <dbReference type="Proteomes" id="UP001069802"/>
    </source>
</evidence>